<dbReference type="InterPro" id="IPR000835">
    <property type="entry name" value="HTH_MarR-typ"/>
</dbReference>
<evidence type="ECO:0000259" key="1">
    <source>
        <dbReference type="PROSITE" id="PS50995"/>
    </source>
</evidence>
<protein>
    <recommendedName>
        <fullName evidence="1">HTH marR-type domain-containing protein</fullName>
    </recommendedName>
</protein>
<evidence type="ECO:0000313" key="3">
    <source>
        <dbReference type="Proteomes" id="UP000679848"/>
    </source>
</evidence>
<dbReference type="InterPro" id="IPR039422">
    <property type="entry name" value="MarR/SlyA-like"/>
</dbReference>
<organism evidence="2 3">
    <name type="scientific">Pusillibacter faecalis</name>
    <dbReference type="NCBI Taxonomy" id="2714358"/>
    <lineage>
        <taxon>Bacteria</taxon>
        <taxon>Bacillati</taxon>
        <taxon>Bacillota</taxon>
        <taxon>Clostridia</taxon>
        <taxon>Eubacteriales</taxon>
        <taxon>Oscillospiraceae</taxon>
        <taxon>Pusillibacter</taxon>
    </lineage>
</organism>
<dbReference type="Proteomes" id="UP000679848">
    <property type="component" value="Chromosome"/>
</dbReference>
<sequence>MDQTREELLRAWMSLSAYIRGNRLLRELSMNEMLVCNLLYRRQEEGGPPVTATELCARTQLLKSQVNHILTAMESRGLIERARSQADRRVVHIHLLERALPLYRREHETVLDILEEIRSTLGEERTRQLTALMDEAVAAVNLHQKQRR</sequence>
<name>A0A810QAW3_9FIRM</name>
<dbReference type="InterPro" id="IPR036388">
    <property type="entry name" value="WH-like_DNA-bd_sf"/>
</dbReference>
<dbReference type="EMBL" id="AP023420">
    <property type="protein sequence ID" value="BCK82836.1"/>
    <property type="molecule type" value="Genomic_DNA"/>
</dbReference>
<dbReference type="RefSeq" id="WP_213542442.1">
    <property type="nucleotide sequence ID" value="NZ_AP023420.1"/>
</dbReference>
<evidence type="ECO:0000313" key="2">
    <source>
        <dbReference type="EMBL" id="BCK82836.1"/>
    </source>
</evidence>
<dbReference type="PANTHER" id="PTHR33164">
    <property type="entry name" value="TRANSCRIPTIONAL REGULATOR, MARR FAMILY"/>
    <property type="match status" value="1"/>
</dbReference>
<dbReference type="PROSITE" id="PS50995">
    <property type="entry name" value="HTH_MARR_2"/>
    <property type="match status" value="1"/>
</dbReference>
<dbReference type="GO" id="GO:0006950">
    <property type="term" value="P:response to stress"/>
    <property type="evidence" value="ECO:0007669"/>
    <property type="project" value="TreeGrafter"/>
</dbReference>
<reference evidence="2" key="1">
    <citation type="submission" date="2020-09" db="EMBL/GenBank/DDBJ databases">
        <title>New species isolated from human feces.</title>
        <authorList>
            <person name="Kitahara M."/>
            <person name="Shigeno Y."/>
            <person name="Shime M."/>
            <person name="Matsumoto Y."/>
            <person name="Nakamura S."/>
            <person name="Motooka D."/>
            <person name="Fukuoka S."/>
            <person name="Nishikawa H."/>
            <person name="Benno Y."/>
        </authorList>
    </citation>
    <scope>NUCLEOTIDE SEQUENCE</scope>
    <source>
        <strain evidence="2">MM59</strain>
    </source>
</reference>
<dbReference type="PANTHER" id="PTHR33164:SF43">
    <property type="entry name" value="HTH-TYPE TRANSCRIPTIONAL REPRESSOR YETL"/>
    <property type="match status" value="1"/>
</dbReference>
<dbReference type="AlphaFoldDB" id="A0A810QAW3"/>
<keyword evidence="3" id="KW-1185">Reference proteome</keyword>
<proteinExistence type="predicted"/>
<feature type="domain" description="HTH marR-type" evidence="1">
    <location>
        <begin position="5"/>
        <end position="138"/>
    </location>
</feature>
<dbReference type="GO" id="GO:0003700">
    <property type="term" value="F:DNA-binding transcription factor activity"/>
    <property type="evidence" value="ECO:0007669"/>
    <property type="project" value="InterPro"/>
</dbReference>
<gene>
    <name evidence="2" type="ORF">MM59RIKEN_01550</name>
</gene>
<dbReference type="SMART" id="SM00347">
    <property type="entry name" value="HTH_MARR"/>
    <property type="match status" value="1"/>
</dbReference>
<dbReference type="Gene3D" id="1.10.10.10">
    <property type="entry name" value="Winged helix-like DNA-binding domain superfamily/Winged helix DNA-binding domain"/>
    <property type="match status" value="1"/>
</dbReference>
<dbReference type="Pfam" id="PF12802">
    <property type="entry name" value="MarR_2"/>
    <property type="match status" value="1"/>
</dbReference>
<dbReference type="KEGG" id="pfaa:MM59RIKEN_01550"/>
<accession>A0A810QAW3</accession>
<dbReference type="SUPFAM" id="SSF46785">
    <property type="entry name" value="Winged helix' DNA-binding domain"/>
    <property type="match status" value="1"/>
</dbReference>
<dbReference type="InterPro" id="IPR036390">
    <property type="entry name" value="WH_DNA-bd_sf"/>
</dbReference>